<reference evidence="1" key="1">
    <citation type="submission" date="2020-08" db="EMBL/GenBank/DDBJ databases">
        <title>Multicomponent nature underlies the extraordinary mechanical properties of spider dragline silk.</title>
        <authorList>
            <person name="Kono N."/>
            <person name="Nakamura H."/>
            <person name="Mori M."/>
            <person name="Yoshida Y."/>
            <person name="Ohtoshi R."/>
            <person name="Malay A.D."/>
            <person name="Moran D.A.P."/>
            <person name="Tomita M."/>
            <person name="Numata K."/>
            <person name="Arakawa K."/>
        </authorList>
    </citation>
    <scope>NUCLEOTIDE SEQUENCE</scope>
</reference>
<evidence type="ECO:0000313" key="1">
    <source>
        <dbReference type="EMBL" id="GFS91368.1"/>
    </source>
</evidence>
<organism evidence="1 3">
    <name type="scientific">Nephila pilipes</name>
    <name type="common">Giant wood spider</name>
    <name type="synonym">Nephila maculata</name>
    <dbReference type="NCBI Taxonomy" id="299642"/>
    <lineage>
        <taxon>Eukaryota</taxon>
        <taxon>Metazoa</taxon>
        <taxon>Ecdysozoa</taxon>
        <taxon>Arthropoda</taxon>
        <taxon>Chelicerata</taxon>
        <taxon>Arachnida</taxon>
        <taxon>Araneae</taxon>
        <taxon>Araneomorphae</taxon>
        <taxon>Entelegynae</taxon>
        <taxon>Araneoidea</taxon>
        <taxon>Nephilidae</taxon>
        <taxon>Nephila</taxon>
    </lineage>
</organism>
<sequence>MLLTSFFCRRSENCPKRDRKFQNLKENTMRHIRVSILKDEHSSNRLSYNCPKVKKGSEYTRPSNSEVQTCFVVPQKGLYLRDITLDEDLYSLTWHVVPTEHLYFNAVIGDVILKQASLNFTQNGVKFHKQEEKAWLMQISELHLEDDSDLSH</sequence>
<evidence type="ECO:0000313" key="2">
    <source>
        <dbReference type="EMBL" id="GFU12663.1"/>
    </source>
</evidence>
<keyword evidence="3" id="KW-1185">Reference proteome</keyword>
<accession>A0A8X6TB48</accession>
<gene>
    <name evidence="2" type="ORF">NPIL_113621</name>
    <name evidence="1" type="ORF">NPIL_639821</name>
</gene>
<dbReference type="EMBL" id="BMAW01078823">
    <property type="protein sequence ID" value="GFU12663.1"/>
    <property type="molecule type" value="Genomic_DNA"/>
</dbReference>
<name>A0A8X6TB48_NEPPI</name>
<dbReference type="Proteomes" id="UP000887013">
    <property type="component" value="Unassembled WGS sequence"/>
</dbReference>
<dbReference type="AlphaFoldDB" id="A0A8X6TB48"/>
<comment type="caution">
    <text evidence="1">The sequence shown here is derived from an EMBL/GenBank/DDBJ whole genome shotgun (WGS) entry which is preliminary data.</text>
</comment>
<protein>
    <submittedName>
        <fullName evidence="1">Uncharacterized protein</fullName>
    </submittedName>
</protein>
<dbReference type="OrthoDB" id="6776742at2759"/>
<proteinExistence type="predicted"/>
<evidence type="ECO:0000313" key="3">
    <source>
        <dbReference type="Proteomes" id="UP000887013"/>
    </source>
</evidence>
<dbReference type="EMBL" id="BMAW01053513">
    <property type="protein sequence ID" value="GFS91368.1"/>
    <property type="molecule type" value="Genomic_DNA"/>
</dbReference>